<feature type="signal peptide" evidence="1">
    <location>
        <begin position="1"/>
        <end position="24"/>
    </location>
</feature>
<accession>A0A142C1K4</accession>
<sequence length="88" mass="9380">MSKSGMLLFVLLLLPLAITKLVPAGRSVARRYGYLGAKREVPLSCVDPLTPGLTGSWEDKKCCYTKQCSPTNCCTSSSCTCDGPACLC</sequence>
<evidence type="ECO:0000256" key="1">
    <source>
        <dbReference type="SAM" id="SignalP"/>
    </source>
</evidence>
<reference evidence="2" key="1">
    <citation type="submission" date="2015-12" db="EMBL/GenBank/DDBJ databases">
        <title>High throughput identification of novel conotoxins from the Chinese tubular cone snail Conus betulinus by multitranscriptome sequencing.</title>
        <authorList>
            <person name="Ruan Z."/>
            <person name="Peng C."/>
            <person name="Shi Q."/>
            <person name="Yao G."/>
            <person name="Gao B.-M."/>
        </authorList>
    </citation>
    <scope>NUCLEOTIDE SEQUENCE</scope>
</reference>
<keyword evidence="1" id="KW-0732">Signal</keyword>
<dbReference type="AlphaFoldDB" id="A0A142C1K4"/>
<feature type="chain" id="PRO_5007492960" evidence="1">
    <location>
        <begin position="25"/>
        <end position="88"/>
    </location>
</feature>
<proteinExistence type="evidence at transcript level"/>
<name>A0A142C1K4_CONBE</name>
<dbReference type="EMBL" id="KU563957">
    <property type="protein sequence ID" value="AMP44705.1"/>
    <property type="molecule type" value="mRNA"/>
</dbReference>
<evidence type="ECO:0000313" key="2">
    <source>
        <dbReference type="EMBL" id="AMP44705.1"/>
    </source>
</evidence>
<protein>
    <submittedName>
        <fullName evidence="2">Conotoxin</fullName>
    </submittedName>
</protein>
<organism evidence="2">
    <name type="scientific">Conus betulinus</name>
    <name type="common">Beech cone</name>
    <dbReference type="NCBI Taxonomy" id="89764"/>
    <lineage>
        <taxon>Eukaryota</taxon>
        <taxon>Metazoa</taxon>
        <taxon>Spiralia</taxon>
        <taxon>Lophotrochozoa</taxon>
        <taxon>Mollusca</taxon>
        <taxon>Gastropoda</taxon>
        <taxon>Caenogastropoda</taxon>
        <taxon>Neogastropoda</taxon>
        <taxon>Conoidea</taxon>
        <taxon>Conidae</taxon>
        <taxon>Conus</taxon>
        <taxon>Dendroconus</taxon>
    </lineage>
</organism>